<protein>
    <submittedName>
        <fullName evidence="3">Phospholipid/cholesterol/gamma-HCH transport system substrate-binding protein</fullName>
    </submittedName>
</protein>
<dbReference type="AlphaFoldDB" id="A0A368YRZ7"/>
<evidence type="ECO:0000313" key="3">
    <source>
        <dbReference type="EMBL" id="RCW81687.1"/>
    </source>
</evidence>
<reference evidence="3 4" key="1">
    <citation type="submission" date="2018-07" db="EMBL/GenBank/DDBJ databases">
        <title>Genomic Encyclopedia of Type Strains, Phase III (KMG-III): the genomes of soil and plant-associated and newly described type strains.</title>
        <authorList>
            <person name="Whitman W."/>
        </authorList>
    </citation>
    <scope>NUCLEOTIDE SEQUENCE [LARGE SCALE GENOMIC DNA]</scope>
    <source>
        <strain evidence="3 4">CECT 8525</strain>
    </source>
</reference>
<evidence type="ECO:0000256" key="1">
    <source>
        <dbReference type="SAM" id="Phobius"/>
    </source>
</evidence>
<keyword evidence="1" id="KW-0472">Membrane</keyword>
<gene>
    <name evidence="3" type="ORF">DFP89_11411</name>
</gene>
<evidence type="ECO:0000313" key="4">
    <source>
        <dbReference type="Proteomes" id="UP000253345"/>
    </source>
</evidence>
<feature type="transmembrane region" description="Helical" evidence="1">
    <location>
        <begin position="7"/>
        <end position="29"/>
    </location>
</feature>
<dbReference type="RefSeq" id="WP_114349825.1">
    <property type="nucleotide sequence ID" value="NZ_QPJL01000014.1"/>
</dbReference>
<name>A0A368YRZ7_9RHOB</name>
<feature type="domain" description="Mce/MlaD" evidence="2">
    <location>
        <begin position="40"/>
        <end position="115"/>
    </location>
</feature>
<sequence length="425" mass="45138">METKANFALIGAFTILGFLGLLAFLMWFAKLEMDRQFAYYDIYFNEVSGLGVSSEVTFAGLSVGKVVDMVLTDDDNGVVRVRVEVNEDTPVRENSTAALEIQGVTGVANVAITSGTPNVPLLKREDGRPPVIVGNASVLETLSNEGPQMISRLNTVAEQLTVLLGDDNQTRVRNILANVEHSSANLDKALDDVSGATTAIADAAGDFKAFGDKLGTLSETAETTLNKFTETATNADTTLASATATMDEARGYIAGDLKTLTGNLNDSAATLREELPPLAARLRTTLDNADPLIEITKETMGSAARTFDGADRIINEEIGPVASDLRVTLGKANDAIDTVVTDIPGIIDNIRGAAESADSAFGSLQGMLDGARSHVVAFTRDGLPQYSRLAGDLRSVAENIDALVTSLRRNPSRILSGPKAPEFRR</sequence>
<evidence type="ECO:0000259" key="2">
    <source>
        <dbReference type="Pfam" id="PF02470"/>
    </source>
</evidence>
<proteinExistence type="predicted"/>
<comment type="caution">
    <text evidence="3">The sequence shown here is derived from an EMBL/GenBank/DDBJ whole genome shotgun (WGS) entry which is preliminary data.</text>
</comment>
<organism evidence="3 4">
    <name type="scientific">Paracoccus lutimaris</name>
    <dbReference type="NCBI Taxonomy" id="1490030"/>
    <lineage>
        <taxon>Bacteria</taxon>
        <taxon>Pseudomonadati</taxon>
        <taxon>Pseudomonadota</taxon>
        <taxon>Alphaproteobacteria</taxon>
        <taxon>Rhodobacterales</taxon>
        <taxon>Paracoccaceae</taxon>
        <taxon>Paracoccus</taxon>
    </lineage>
</organism>
<dbReference type="PANTHER" id="PTHR36698:SF3">
    <property type="entry name" value="ABC-TYPE TRANSPORT AUXILIARY LIPOPROTEIN COMPONENT DOMAIN-CONTAINING PROTEIN"/>
    <property type="match status" value="1"/>
</dbReference>
<accession>A0A368YRZ7</accession>
<dbReference type="Proteomes" id="UP000253345">
    <property type="component" value="Unassembled WGS sequence"/>
</dbReference>
<dbReference type="Pfam" id="PF02470">
    <property type="entry name" value="MlaD"/>
    <property type="match status" value="1"/>
</dbReference>
<dbReference type="Gene3D" id="1.20.120.20">
    <property type="entry name" value="Apolipoprotein"/>
    <property type="match status" value="1"/>
</dbReference>
<keyword evidence="1" id="KW-1133">Transmembrane helix</keyword>
<dbReference type="EMBL" id="QPJL01000014">
    <property type="protein sequence ID" value="RCW81687.1"/>
    <property type="molecule type" value="Genomic_DNA"/>
</dbReference>
<dbReference type="InterPro" id="IPR003399">
    <property type="entry name" value="Mce/MlaD"/>
</dbReference>
<dbReference type="PANTHER" id="PTHR36698">
    <property type="entry name" value="BLL5892 PROTEIN"/>
    <property type="match status" value="1"/>
</dbReference>
<keyword evidence="4" id="KW-1185">Reference proteome</keyword>
<dbReference type="OrthoDB" id="9808689at2"/>
<keyword evidence="1" id="KW-0812">Transmembrane</keyword>